<reference evidence="8" key="1">
    <citation type="submission" date="2022-11" db="UniProtKB">
        <authorList>
            <consortium name="WormBaseParasite"/>
        </authorList>
    </citation>
    <scope>IDENTIFICATION</scope>
</reference>
<accession>A0A915A388</accession>
<dbReference type="Pfam" id="PF10271">
    <property type="entry name" value="Tmp39"/>
    <property type="match status" value="1"/>
</dbReference>
<protein>
    <submittedName>
        <fullName evidence="8">Uncharacterized protein</fullName>
    </submittedName>
</protein>
<evidence type="ECO:0000256" key="6">
    <source>
        <dbReference type="SAM" id="Phobius"/>
    </source>
</evidence>
<evidence type="ECO:0000313" key="7">
    <source>
        <dbReference type="Proteomes" id="UP000887569"/>
    </source>
</evidence>
<comment type="similarity">
    <text evidence="2">Belongs to the TMEM39 family.</text>
</comment>
<feature type="transmembrane region" description="Helical" evidence="6">
    <location>
        <begin position="21"/>
        <end position="41"/>
    </location>
</feature>
<dbReference type="PANTHER" id="PTHR12995:SF4">
    <property type="entry name" value="FI21814P1"/>
    <property type="match status" value="1"/>
</dbReference>
<dbReference type="WBParaSite" id="PgE276_g001_t01">
    <property type="protein sequence ID" value="PgE276_g001_t01"/>
    <property type="gene ID" value="PgE276_g001"/>
</dbReference>
<keyword evidence="4 6" id="KW-1133">Transmembrane helix</keyword>
<dbReference type="AlphaFoldDB" id="A0A915A388"/>
<evidence type="ECO:0000256" key="1">
    <source>
        <dbReference type="ARBA" id="ARBA00004141"/>
    </source>
</evidence>
<evidence type="ECO:0000256" key="4">
    <source>
        <dbReference type="ARBA" id="ARBA00022989"/>
    </source>
</evidence>
<evidence type="ECO:0000256" key="5">
    <source>
        <dbReference type="ARBA" id="ARBA00023136"/>
    </source>
</evidence>
<organism evidence="7 8">
    <name type="scientific">Parascaris univalens</name>
    <name type="common">Nematode worm</name>
    <dbReference type="NCBI Taxonomy" id="6257"/>
    <lineage>
        <taxon>Eukaryota</taxon>
        <taxon>Metazoa</taxon>
        <taxon>Ecdysozoa</taxon>
        <taxon>Nematoda</taxon>
        <taxon>Chromadorea</taxon>
        <taxon>Rhabditida</taxon>
        <taxon>Spirurina</taxon>
        <taxon>Ascaridomorpha</taxon>
        <taxon>Ascaridoidea</taxon>
        <taxon>Ascarididae</taxon>
        <taxon>Parascaris</taxon>
    </lineage>
</organism>
<feature type="transmembrane region" description="Helical" evidence="6">
    <location>
        <begin position="56"/>
        <end position="79"/>
    </location>
</feature>
<evidence type="ECO:0000313" key="8">
    <source>
        <dbReference type="WBParaSite" id="PgE276_g001_t01"/>
    </source>
</evidence>
<name>A0A915A388_PARUN</name>
<dbReference type="InterPro" id="IPR019397">
    <property type="entry name" value="Uncharacterised_TMEM39"/>
</dbReference>
<evidence type="ECO:0000256" key="2">
    <source>
        <dbReference type="ARBA" id="ARBA00010737"/>
    </source>
</evidence>
<keyword evidence="7" id="KW-1185">Reference proteome</keyword>
<keyword evidence="3 6" id="KW-0812">Transmembrane</keyword>
<keyword evidence="5 6" id="KW-0472">Membrane</keyword>
<comment type="subcellular location">
    <subcellularLocation>
        <location evidence="1">Membrane</location>
        <topology evidence="1">Multi-pass membrane protein</topology>
    </subcellularLocation>
</comment>
<sequence>AQIREEVAVLTRDFNLRLKHCLFSGLSTAYLSIFVPCVFTPQRSPSGMPQQMHVDIAWVVELFLVVFFTSFALYITYLLPIQYCDLLHRSATHLGRWEKVDLRLPIPASNIPTMNTAAHTVCPLWEPESLYADGAIVCHETQTYKAHANTGALGVAAEPGDPEHVRFYV</sequence>
<proteinExistence type="inferred from homology"/>
<dbReference type="GO" id="GO:0016020">
    <property type="term" value="C:membrane"/>
    <property type="evidence" value="ECO:0007669"/>
    <property type="project" value="UniProtKB-SubCell"/>
</dbReference>
<dbReference type="Proteomes" id="UP000887569">
    <property type="component" value="Unplaced"/>
</dbReference>
<dbReference type="PANTHER" id="PTHR12995">
    <property type="entry name" value="FI21814P1"/>
    <property type="match status" value="1"/>
</dbReference>
<evidence type="ECO:0000256" key="3">
    <source>
        <dbReference type="ARBA" id="ARBA00022692"/>
    </source>
</evidence>